<evidence type="ECO:0000313" key="5">
    <source>
        <dbReference type="Proteomes" id="UP001589707"/>
    </source>
</evidence>
<keyword evidence="2" id="KW-0812">Transmembrane</keyword>
<dbReference type="Proteomes" id="UP001589707">
    <property type="component" value="Unassembled WGS sequence"/>
</dbReference>
<dbReference type="SUPFAM" id="SSF48317">
    <property type="entry name" value="Acid phosphatase/Vanadium-dependent haloperoxidase"/>
    <property type="match status" value="1"/>
</dbReference>
<evidence type="ECO:0000256" key="2">
    <source>
        <dbReference type="SAM" id="Phobius"/>
    </source>
</evidence>
<dbReference type="PANTHER" id="PTHR14969:SF13">
    <property type="entry name" value="AT30094P"/>
    <property type="match status" value="1"/>
</dbReference>
<feature type="transmembrane region" description="Helical" evidence="2">
    <location>
        <begin position="156"/>
        <end position="176"/>
    </location>
</feature>
<feature type="region of interest" description="Disordered" evidence="1">
    <location>
        <begin position="1"/>
        <end position="24"/>
    </location>
</feature>
<dbReference type="Pfam" id="PF01569">
    <property type="entry name" value="PAP2"/>
    <property type="match status" value="1"/>
</dbReference>
<evidence type="ECO:0000313" key="4">
    <source>
        <dbReference type="EMBL" id="MFB9776322.1"/>
    </source>
</evidence>
<dbReference type="Gene3D" id="1.20.144.10">
    <property type="entry name" value="Phosphatidic acid phosphatase type 2/haloperoxidase"/>
    <property type="match status" value="2"/>
</dbReference>
<gene>
    <name evidence="4" type="ORF">ACFFN1_07885</name>
</gene>
<keyword evidence="2" id="KW-1133">Transmembrane helix</keyword>
<dbReference type="InterPro" id="IPR000326">
    <property type="entry name" value="PAP2/HPO"/>
</dbReference>
<feature type="transmembrane region" description="Helical" evidence="2">
    <location>
        <begin position="226"/>
        <end position="246"/>
    </location>
</feature>
<dbReference type="InterPro" id="IPR036938">
    <property type="entry name" value="PAP2/HPO_sf"/>
</dbReference>
<organism evidence="4 5">
    <name type="scientific">Brevibacterium otitidis</name>
    <dbReference type="NCBI Taxonomy" id="53364"/>
    <lineage>
        <taxon>Bacteria</taxon>
        <taxon>Bacillati</taxon>
        <taxon>Actinomycetota</taxon>
        <taxon>Actinomycetes</taxon>
        <taxon>Micrococcales</taxon>
        <taxon>Brevibacteriaceae</taxon>
        <taxon>Brevibacterium</taxon>
    </lineage>
</organism>
<feature type="transmembrane region" description="Helical" evidence="2">
    <location>
        <begin position="196"/>
        <end position="219"/>
    </location>
</feature>
<dbReference type="PANTHER" id="PTHR14969">
    <property type="entry name" value="SPHINGOSINE-1-PHOSPHATE PHOSPHOHYDROLASE"/>
    <property type="match status" value="1"/>
</dbReference>
<feature type="transmembrane region" description="Helical" evidence="2">
    <location>
        <begin position="258"/>
        <end position="281"/>
    </location>
</feature>
<keyword evidence="2" id="KW-0472">Membrane</keyword>
<protein>
    <submittedName>
        <fullName evidence="4">Phosphatase PAP2 family protein</fullName>
    </submittedName>
</protein>
<dbReference type="RefSeq" id="WP_376840135.1">
    <property type="nucleotide sequence ID" value="NZ_JBHMAU010000051.1"/>
</dbReference>
<sequence>MTDRRSGADRLGSGASQQRRRLDTSSDPLISEAAEFVHARERRSPAWRLLGAAGRLLSRFFGPYTALAIFTGIGLAVMLVCVWAAEEIYDSLADPHDGIPIIDRPILHWVQQLRTPGLNRAVTTFTSLGDILGMTVIALIITSILTLVYRRRTALLLMLITAAGSVAFTVVGKNVVGRARPPRADAVPPYADGFSFPSGHSLNSLALYGMIAYLVLILVRCWWLKITIILGCLVFAVCMGLSRIYLGQHWTTDVLTAWLIAIAWIIVVITGHRIFLAVAAARHARRT</sequence>
<evidence type="ECO:0000256" key="1">
    <source>
        <dbReference type="SAM" id="MobiDB-lite"/>
    </source>
</evidence>
<feature type="transmembrane region" description="Helical" evidence="2">
    <location>
        <begin position="64"/>
        <end position="85"/>
    </location>
</feature>
<comment type="caution">
    <text evidence="4">The sequence shown here is derived from an EMBL/GenBank/DDBJ whole genome shotgun (WGS) entry which is preliminary data.</text>
</comment>
<feature type="domain" description="Phosphatidic acid phosphatase type 2/haloperoxidase" evidence="3">
    <location>
        <begin position="155"/>
        <end position="269"/>
    </location>
</feature>
<dbReference type="SMART" id="SM00014">
    <property type="entry name" value="acidPPc"/>
    <property type="match status" value="1"/>
</dbReference>
<accession>A0ABV5X1K5</accession>
<proteinExistence type="predicted"/>
<evidence type="ECO:0000259" key="3">
    <source>
        <dbReference type="SMART" id="SM00014"/>
    </source>
</evidence>
<dbReference type="CDD" id="cd03392">
    <property type="entry name" value="PAP2_like_2"/>
    <property type="match status" value="1"/>
</dbReference>
<dbReference type="EMBL" id="JBHMAU010000051">
    <property type="protein sequence ID" value="MFB9776322.1"/>
    <property type="molecule type" value="Genomic_DNA"/>
</dbReference>
<feature type="transmembrane region" description="Helical" evidence="2">
    <location>
        <begin position="131"/>
        <end position="149"/>
    </location>
</feature>
<keyword evidence="5" id="KW-1185">Reference proteome</keyword>
<name>A0ABV5X1K5_9MICO</name>
<reference evidence="4 5" key="1">
    <citation type="submission" date="2024-09" db="EMBL/GenBank/DDBJ databases">
        <authorList>
            <person name="Sun Q."/>
            <person name="Mori K."/>
        </authorList>
    </citation>
    <scope>NUCLEOTIDE SEQUENCE [LARGE SCALE GENOMIC DNA]</scope>
    <source>
        <strain evidence="4 5">JCM 11683</strain>
    </source>
</reference>